<dbReference type="EMBL" id="BGPR01007802">
    <property type="protein sequence ID" value="GBN29646.1"/>
    <property type="molecule type" value="Genomic_DNA"/>
</dbReference>
<dbReference type="EMBL" id="BGPR01007762">
    <property type="protein sequence ID" value="GBN29314.1"/>
    <property type="molecule type" value="Genomic_DNA"/>
</dbReference>
<keyword evidence="6" id="KW-1185">Reference proteome</keyword>
<organism evidence="3 6">
    <name type="scientific">Araneus ventricosus</name>
    <name type="common">Orbweaver spider</name>
    <name type="synonym">Epeira ventricosa</name>
    <dbReference type="NCBI Taxonomy" id="182803"/>
    <lineage>
        <taxon>Eukaryota</taxon>
        <taxon>Metazoa</taxon>
        <taxon>Ecdysozoa</taxon>
        <taxon>Arthropoda</taxon>
        <taxon>Chelicerata</taxon>
        <taxon>Arachnida</taxon>
        <taxon>Araneae</taxon>
        <taxon>Araneomorphae</taxon>
        <taxon>Entelegynae</taxon>
        <taxon>Araneoidea</taxon>
        <taxon>Araneidae</taxon>
        <taxon>Araneus</taxon>
    </lineage>
</organism>
<protein>
    <submittedName>
        <fullName evidence="3">Uncharacterized protein</fullName>
    </submittedName>
</protein>
<dbReference type="EMBL" id="BGPR01007763">
    <property type="protein sequence ID" value="GBN29358.1"/>
    <property type="molecule type" value="Genomic_DNA"/>
</dbReference>
<accession>A0A4Y2MQC0</accession>
<sequence>MILWAREWLGLTEVKRMLRVILPESASTKRAWLRIREIVDRDRNSRAPPRDCTTAKVLRSGWSGPAKIIPRSYTTAQRSWPNKALGEQSPHGEDTRDVLCRDNHTTEVIILCEEDGRSPSRIPEETTSLAPL</sequence>
<evidence type="ECO:0000313" key="3">
    <source>
        <dbReference type="EMBL" id="GBN29358.1"/>
    </source>
</evidence>
<dbReference type="AlphaFoldDB" id="A0A4Y2MQC0"/>
<evidence type="ECO:0000313" key="6">
    <source>
        <dbReference type="Proteomes" id="UP000499080"/>
    </source>
</evidence>
<comment type="caution">
    <text evidence="3">The sequence shown here is derived from an EMBL/GenBank/DDBJ whole genome shotgun (WGS) entry which is preliminary data.</text>
</comment>
<gene>
    <name evidence="3" type="ORF">AVEN_119839_1</name>
    <name evidence="4" type="ORF">AVEN_140195_1</name>
    <name evidence="2" type="ORF">AVEN_69645_1</name>
    <name evidence="5" type="ORF">AVEN_71906_1</name>
</gene>
<evidence type="ECO:0000313" key="5">
    <source>
        <dbReference type="EMBL" id="GBN29646.1"/>
    </source>
</evidence>
<reference evidence="3 6" key="1">
    <citation type="journal article" date="2019" name="Sci. Rep.">
        <title>Orb-weaving spider Araneus ventricosus genome elucidates the spidroin gene catalogue.</title>
        <authorList>
            <person name="Kono N."/>
            <person name="Nakamura H."/>
            <person name="Ohtoshi R."/>
            <person name="Moran D.A.P."/>
            <person name="Shinohara A."/>
            <person name="Yoshida Y."/>
            <person name="Fujiwara M."/>
            <person name="Mori M."/>
            <person name="Tomita M."/>
            <person name="Arakawa K."/>
        </authorList>
    </citation>
    <scope>NUCLEOTIDE SEQUENCE [LARGE SCALE GENOMIC DNA]</scope>
</reference>
<evidence type="ECO:0000313" key="4">
    <source>
        <dbReference type="EMBL" id="GBN29621.1"/>
    </source>
</evidence>
<proteinExistence type="predicted"/>
<dbReference type="EMBL" id="BGPR01007801">
    <property type="protein sequence ID" value="GBN29621.1"/>
    <property type="molecule type" value="Genomic_DNA"/>
</dbReference>
<name>A0A4Y2MQC0_ARAVE</name>
<dbReference type="Proteomes" id="UP000499080">
    <property type="component" value="Unassembled WGS sequence"/>
</dbReference>
<evidence type="ECO:0000256" key="1">
    <source>
        <dbReference type="SAM" id="MobiDB-lite"/>
    </source>
</evidence>
<evidence type="ECO:0000313" key="2">
    <source>
        <dbReference type="EMBL" id="GBN29314.1"/>
    </source>
</evidence>
<feature type="region of interest" description="Disordered" evidence="1">
    <location>
        <begin position="73"/>
        <end position="97"/>
    </location>
</feature>